<evidence type="ECO:0000313" key="1">
    <source>
        <dbReference type="EMBL" id="EFA75285.1"/>
    </source>
</evidence>
<dbReference type="InParanoid" id="D3BT68"/>
<dbReference type="RefSeq" id="XP_020427419.1">
    <property type="nucleotide sequence ID" value="XM_020582116.1"/>
</dbReference>
<dbReference type="AlphaFoldDB" id="D3BT68"/>
<evidence type="ECO:0000313" key="2">
    <source>
        <dbReference type="Proteomes" id="UP000001396"/>
    </source>
</evidence>
<dbReference type="GeneID" id="31366829"/>
<organism evidence="1 2">
    <name type="scientific">Heterostelium pallidum (strain ATCC 26659 / Pp 5 / PN500)</name>
    <name type="common">Cellular slime mold</name>
    <name type="synonym">Polysphondylium pallidum</name>
    <dbReference type="NCBI Taxonomy" id="670386"/>
    <lineage>
        <taxon>Eukaryota</taxon>
        <taxon>Amoebozoa</taxon>
        <taxon>Evosea</taxon>
        <taxon>Eumycetozoa</taxon>
        <taxon>Dictyostelia</taxon>
        <taxon>Acytosteliales</taxon>
        <taxon>Acytosteliaceae</taxon>
        <taxon>Heterostelium</taxon>
    </lineage>
</organism>
<accession>D3BT68</accession>
<comment type="caution">
    <text evidence="1">The sequence shown here is derived from an EMBL/GenBank/DDBJ whole genome shotgun (WGS) entry which is preliminary data.</text>
</comment>
<proteinExistence type="predicted"/>
<keyword evidence="2" id="KW-1185">Reference proteome</keyword>
<sequence length="164" mass="18476">MHSQHINYELLLKSINSSAFKNDVVDQKHNSNHKGFITYVAARNEAEARYSNQQCRCIPECQPNIYVRQPVTEKDIRCQLLWSSRSHPAVLTATSKRSCQSDIEYLFGLGIVDAPGFVKTPMNNFTGELEPEVAGNIIYEAAIKENGTGRFLGSSFTTYPWLSN</sequence>
<name>D3BT68_HETP5</name>
<protein>
    <submittedName>
        <fullName evidence="1">Uncharacterized protein</fullName>
    </submittedName>
</protein>
<reference evidence="1 2" key="1">
    <citation type="journal article" date="2011" name="Genome Res.">
        <title>Phylogeny-wide analysis of social amoeba genomes highlights ancient origins for complex intercellular communication.</title>
        <authorList>
            <person name="Heidel A.J."/>
            <person name="Lawal H.M."/>
            <person name="Felder M."/>
            <person name="Schilde C."/>
            <person name="Helps N.R."/>
            <person name="Tunggal B."/>
            <person name="Rivero F."/>
            <person name="John U."/>
            <person name="Schleicher M."/>
            <person name="Eichinger L."/>
            <person name="Platzer M."/>
            <person name="Noegel A.A."/>
            <person name="Schaap P."/>
            <person name="Gloeckner G."/>
        </authorList>
    </citation>
    <scope>NUCLEOTIDE SEQUENCE [LARGE SCALE GENOMIC DNA]</scope>
    <source>
        <strain evidence="2">ATCC 26659 / Pp 5 / PN500</strain>
    </source>
</reference>
<dbReference type="Proteomes" id="UP000001396">
    <property type="component" value="Unassembled WGS sequence"/>
</dbReference>
<gene>
    <name evidence="1" type="ORF">PPL_11361</name>
</gene>
<dbReference type="EMBL" id="ADBJ01000056">
    <property type="protein sequence ID" value="EFA75285.1"/>
    <property type="molecule type" value="Genomic_DNA"/>
</dbReference>